<dbReference type="RefSeq" id="WP_264791668.1">
    <property type="nucleotide sequence ID" value="NZ_AP026867.1"/>
</dbReference>
<feature type="domain" description="PPIase FKBP-type" evidence="7">
    <location>
        <begin position="223"/>
        <end position="307"/>
    </location>
</feature>
<dbReference type="SUPFAM" id="SSF54534">
    <property type="entry name" value="FKBP-like"/>
    <property type="match status" value="1"/>
</dbReference>
<dbReference type="Pfam" id="PF00254">
    <property type="entry name" value="FKBP_C"/>
    <property type="match status" value="1"/>
</dbReference>
<evidence type="ECO:0000256" key="1">
    <source>
        <dbReference type="ARBA" id="ARBA00000971"/>
    </source>
</evidence>
<dbReference type="Proteomes" id="UP001060919">
    <property type="component" value="Chromosome"/>
</dbReference>
<protein>
    <recommendedName>
        <fullName evidence="3">peptidylprolyl isomerase</fullName>
        <ecNumber evidence="3">5.2.1.8</ecNumber>
    </recommendedName>
    <alternativeName>
        <fullName evidence="6">Rotamase</fullName>
    </alternativeName>
</protein>
<evidence type="ECO:0000256" key="5">
    <source>
        <dbReference type="ARBA" id="ARBA00023235"/>
    </source>
</evidence>
<reference evidence="9" key="1">
    <citation type="submission" date="2022-09" db="EMBL/GenBank/DDBJ databases">
        <title>Aureispira anguillicida sp. nov., isolated from Leptocephalus of Japanese eel Anguilla japonica.</title>
        <authorList>
            <person name="Yuasa K."/>
            <person name="Mekata T."/>
            <person name="Ikunari K."/>
        </authorList>
    </citation>
    <scope>NUCLEOTIDE SEQUENCE</scope>
    <source>
        <strain evidence="9">EL160426</strain>
    </source>
</reference>
<dbReference type="InterPro" id="IPR001179">
    <property type="entry name" value="PPIase_FKBP_dom"/>
</dbReference>
<evidence type="ECO:0000256" key="6">
    <source>
        <dbReference type="ARBA" id="ARBA00029569"/>
    </source>
</evidence>
<evidence type="ECO:0000313" key="10">
    <source>
        <dbReference type="Proteomes" id="UP001060919"/>
    </source>
</evidence>
<evidence type="ECO:0000313" key="9">
    <source>
        <dbReference type="EMBL" id="BDS10347.1"/>
    </source>
</evidence>
<feature type="domain" description="Peptidyl-prolyl cis-trans isomerase FKBP-type N-terminal" evidence="8">
    <location>
        <begin position="116"/>
        <end position="212"/>
    </location>
</feature>
<dbReference type="InterPro" id="IPR036944">
    <property type="entry name" value="PPIase_FKBP_N_sf"/>
</dbReference>
<keyword evidence="5 9" id="KW-0413">Isomerase</keyword>
<name>A0A916DRF3_9BACT</name>
<dbReference type="GO" id="GO:0006457">
    <property type="term" value="P:protein folding"/>
    <property type="evidence" value="ECO:0007669"/>
    <property type="project" value="InterPro"/>
</dbReference>
<sequence length="311" mass="34515">MKGINSVVLILVFLAGIAVGAKAQKASKEQSTPVSKDDFAYSYGILLGNNFKELGLTTALIPMEEILNGIERSMSEKTAITEQVAQKILQSQLLELGLSENKPPKPNTISNKKALEKFAFHYGIVVATNWKQFNITLKEVSLEHFQQGLIAALNNDDLALSAEAAQTIVTEKFKSLKNEAAEEQLANNRKFMAQNKKKATIICLESGVQYEVLKEGSGKQINRMSDKVTMHYHGTLTDGKVFDSSVEAGQPIRFELTGVMKGWQEVIPLMEEGEKIRAYIPAHLGYGNQRRENIPPNSILIYEMELIRVGE</sequence>
<comment type="similarity">
    <text evidence="2">Belongs to the FKBP-type PPIase family.</text>
</comment>
<keyword evidence="10" id="KW-1185">Reference proteome</keyword>
<dbReference type="Gene3D" id="1.10.287.460">
    <property type="entry name" value="Peptidyl-prolyl cis-trans isomerase, FKBP-type, N-terminal domain"/>
    <property type="match status" value="2"/>
</dbReference>
<evidence type="ECO:0000259" key="8">
    <source>
        <dbReference type="Pfam" id="PF01346"/>
    </source>
</evidence>
<dbReference type="PANTHER" id="PTHR43811:SF57">
    <property type="entry name" value="FKBP-TYPE PEPTIDYL-PROLYL CIS-TRANS ISOMERASE FKPA-RELATED"/>
    <property type="match status" value="1"/>
</dbReference>
<proteinExistence type="inferred from homology"/>
<evidence type="ECO:0000259" key="7">
    <source>
        <dbReference type="Pfam" id="PF00254"/>
    </source>
</evidence>
<keyword evidence="4" id="KW-0697">Rotamase</keyword>
<comment type="catalytic activity">
    <reaction evidence="1">
        <text>[protein]-peptidylproline (omega=180) = [protein]-peptidylproline (omega=0)</text>
        <dbReference type="Rhea" id="RHEA:16237"/>
        <dbReference type="Rhea" id="RHEA-COMP:10747"/>
        <dbReference type="Rhea" id="RHEA-COMP:10748"/>
        <dbReference type="ChEBI" id="CHEBI:83833"/>
        <dbReference type="ChEBI" id="CHEBI:83834"/>
        <dbReference type="EC" id="5.2.1.8"/>
    </reaction>
</comment>
<organism evidence="9 10">
    <name type="scientific">Aureispira anguillae</name>
    <dbReference type="NCBI Taxonomy" id="2864201"/>
    <lineage>
        <taxon>Bacteria</taxon>
        <taxon>Pseudomonadati</taxon>
        <taxon>Bacteroidota</taxon>
        <taxon>Saprospiria</taxon>
        <taxon>Saprospirales</taxon>
        <taxon>Saprospiraceae</taxon>
        <taxon>Aureispira</taxon>
    </lineage>
</organism>
<dbReference type="Gene3D" id="3.10.50.40">
    <property type="match status" value="1"/>
</dbReference>
<evidence type="ECO:0000256" key="3">
    <source>
        <dbReference type="ARBA" id="ARBA00013194"/>
    </source>
</evidence>
<dbReference type="InterPro" id="IPR000774">
    <property type="entry name" value="PPIase_FKBP_N"/>
</dbReference>
<gene>
    <name evidence="9" type="ORF">AsAng_0010550</name>
</gene>
<dbReference type="EMBL" id="AP026867">
    <property type="protein sequence ID" value="BDS10347.1"/>
    <property type="molecule type" value="Genomic_DNA"/>
</dbReference>
<dbReference type="PANTHER" id="PTHR43811">
    <property type="entry name" value="FKBP-TYPE PEPTIDYL-PROLYL CIS-TRANS ISOMERASE FKPA"/>
    <property type="match status" value="1"/>
</dbReference>
<dbReference type="GO" id="GO:0003755">
    <property type="term" value="F:peptidyl-prolyl cis-trans isomerase activity"/>
    <property type="evidence" value="ECO:0007669"/>
    <property type="project" value="UniProtKB-KW"/>
</dbReference>
<dbReference type="InterPro" id="IPR046357">
    <property type="entry name" value="PPIase_dom_sf"/>
</dbReference>
<dbReference type="Pfam" id="PF01346">
    <property type="entry name" value="FKBP_N"/>
    <property type="match status" value="1"/>
</dbReference>
<dbReference type="AlphaFoldDB" id="A0A916DRF3"/>
<dbReference type="EC" id="5.2.1.8" evidence="3"/>
<evidence type="ECO:0000256" key="4">
    <source>
        <dbReference type="ARBA" id="ARBA00023110"/>
    </source>
</evidence>
<evidence type="ECO:0000256" key="2">
    <source>
        <dbReference type="ARBA" id="ARBA00006577"/>
    </source>
</evidence>
<dbReference type="KEGG" id="aup:AsAng_0010550"/>
<accession>A0A916DRF3</accession>